<dbReference type="RefSeq" id="WP_072068641.1">
    <property type="nucleotide sequence ID" value="NZ_CP047344.1"/>
</dbReference>
<evidence type="ECO:0000256" key="1">
    <source>
        <dbReference type="SAM" id="SignalP"/>
    </source>
</evidence>
<proteinExistence type="predicted"/>
<evidence type="ECO:0000313" key="2">
    <source>
        <dbReference type="EMBL" id="QIF94720.1"/>
    </source>
</evidence>
<name>A0A6G6SM08_PROVU</name>
<gene>
    <name evidence="2" type="ORF">GTH24_12750</name>
</gene>
<dbReference type="PROSITE" id="PS51257">
    <property type="entry name" value="PROKAR_LIPOPROTEIN"/>
    <property type="match status" value="1"/>
</dbReference>
<keyword evidence="1" id="KW-0732">Signal</keyword>
<feature type="chain" id="PRO_5028846735" description="Lipoprotein" evidence="1">
    <location>
        <begin position="22"/>
        <end position="298"/>
    </location>
</feature>
<sequence>MKNFFKISLLTSAFLFLSACDQIDLDNKKNKFYYSNPSENMISFSVDGKEYQVEPGKNGYITLSPGEHNLKDSAGNNALFMVYDNNNGGILNPDNFMYYTLSEVYAVKGKTDQFKTVDYPLIINGYEFELPVRSTNATLIDGNTFQCTYPLGEPFPNEIRTRNKNNDGGIKNKCFDKPEFIKYISAEYAKDLNPFTQEDEYNDSVNLNLDYMLPIAEFTDPDIQAEAEELVLLLNQIQESEDPKIHRVLKDKLHNATLAVSSAYANRVVKDSVEDNKYYNRFIEESGKFQSYGILPKQ</sequence>
<dbReference type="EMBL" id="CP047344">
    <property type="protein sequence ID" value="QIF94720.1"/>
    <property type="molecule type" value="Genomic_DNA"/>
</dbReference>
<evidence type="ECO:0000313" key="3">
    <source>
        <dbReference type="Proteomes" id="UP000503287"/>
    </source>
</evidence>
<dbReference type="Proteomes" id="UP000503287">
    <property type="component" value="Chromosome"/>
</dbReference>
<protein>
    <recommendedName>
        <fullName evidence="4">Lipoprotein</fullName>
    </recommendedName>
</protein>
<keyword evidence="3" id="KW-1185">Reference proteome</keyword>
<evidence type="ECO:0008006" key="4">
    <source>
        <dbReference type="Google" id="ProtNLM"/>
    </source>
</evidence>
<organism evidence="2 3">
    <name type="scientific">Proteus vulgaris</name>
    <dbReference type="NCBI Taxonomy" id="585"/>
    <lineage>
        <taxon>Bacteria</taxon>
        <taxon>Pseudomonadati</taxon>
        <taxon>Pseudomonadota</taxon>
        <taxon>Gammaproteobacteria</taxon>
        <taxon>Enterobacterales</taxon>
        <taxon>Morganellaceae</taxon>
        <taxon>Proteus</taxon>
    </lineage>
</organism>
<accession>A0A6G6SM08</accession>
<feature type="signal peptide" evidence="1">
    <location>
        <begin position="1"/>
        <end position="21"/>
    </location>
</feature>
<reference evidence="2 3" key="1">
    <citation type="submission" date="2020-01" db="EMBL/GenBank/DDBJ databases">
        <title>The genomic epidemiology of tigecycline resistance gene tet(X) variants in a swine farm in China.</title>
        <authorList>
            <person name="Peng K."/>
            <person name="Li R."/>
        </authorList>
    </citation>
    <scope>NUCLEOTIDE SEQUENCE [LARGE SCALE GENOMIC DNA]</scope>
    <source>
        <strain evidence="2 3">ZN3</strain>
    </source>
</reference>
<dbReference type="AlphaFoldDB" id="A0A6G6SM08"/>